<dbReference type="PANTHER" id="PTHR12242:SF22">
    <property type="entry name" value="OS02G0130600 PROTEIN"/>
    <property type="match status" value="1"/>
</dbReference>
<reference evidence="2 3" key="1">
    <citation type="journal article" date="2024" name="Nat. Commun.">
        <title>Phylogenomics reveals the evolutionary origins of lichenization in chlorophyte algae.</title>
        <authorList>
            <person name="Puginier C."/>
            <person name="Libourel C."/>
            <person name="Otte J."/>
            <person name="Skaloud P."/>
            <person name="Haon M."/>
            <person name="Grisel S."/>
            <person name="Petersen M."/>
            <person name="Berrin J.G."/>
            <person name="Delaux P.M."/>
            <person name="Dal Grande F."/>
            <person name="Keller J."/>
        </authorList>
    </citation>
    <scope>NUCLEOTIDE SEQUENCE [LARGE SCALE GENOMIC DNA]</scope>
    <source>
        <strain evidence="2 3">SAG 216-7</strain>
    </source>
</reference>
<keyword evidence="1" id="KW-0812">Transmembrane</keyword>
<dbReference type="PANTHER" id="PTHR12242">
    <property type="entry name" value="OS02G0130600 PROTEIN-RELATED"/>
    <property type="match status" value="1"/>
</dbReference>
<dbReference type="Proteomes" id="UP001491310">
    <property type="component" value="Unassembled WGS sequence"/>
</dbReference>
<name>A0ABR2YCW3_9CHLO</name>
<protein>
    <submittedName>
        <fullName evidence="2">Uncharacterized protein</fullName>
    </submittedName>
</protein>
<organism evidence="2 3">
    <name type="scientific">Coccomyxa subellipsoidea</name>
    <dbReference type="NCBI Taxonomy" id="248742"/>
    <lineage>
        <taxon>Eukaryota</taxon>
        <taxon>Viridiplantae</taxon>
        <taxon>Chlorophyta</taxon>
        <taxon>core chlorophytes</taxon>
        <taxon>Trebouxiophyceae</taxon>
        <taxon>Trebouxiophyceae incertae sedis</taxon>
        <taxon>Coccomyxaceae</taxon>
        <taxon>Coccomyxa</taxon>
    </lineage>
</organism>
<feature type="transmembrane region" description="Helical" evidence="1">
    <location>
        <begin position="68"/>
        <end position="94"/>
    </location>
</feature>
<feature type="transmembrane region" description="Helical" evidence="1">
    <location>
        <begin position="100"/>
        <end position="120"/>
    </location>
</feature>
<feature type="transmembrane region" description="Helical" evidence="1">
    <location>
        <begin position="213"/>
        <end position="237"/>
    </location>
</feature>
<feature type="transmembrane region" description="Helical" evidence="1">
    <location>
        <begin position="15"/>
        <end position="34"/>
    </location>
</feature>
<sequence>MFDLFKTQEPEVPKIPASIVAILAFGFVISAYILRIKPYSTSANGAWDLSSLVVIKTRWGSGSPRWLFLYRLVLLLWCFGLGVSHTISVGPYIFAYFTMWTWWLLTTYFLIATIASYRGLSRPKPAKRTVDGLEFAVVAMLHVVVAGVLMVDSLTWGVLVPMLRSNPDPTKVAWAEKMFFNFYSYNTHGANMAFILVELFLNSIPFVPYLMGYLGLYVATFGLWAFTYFRLTTLWLYPFLDANQPWAVFAYAGIFAGCFVFVGLVAGLFWLRDRLALGTKRTIRASKRLAAQKTS</sequence>
<feature type="transmembrane region" description="Helical" evidence="1">
    <location>
        <begin position="249"/>
        <end position="271"/>
    </location>
</feature>
<feature type="transmembrane region" description="Helical" evidence="1">
    <location>
        <begin position="132"/>
        <end position="159"/>
    </location>
</feature>
<gene>
    <name evidence="2" type="ORF">WJX75_003028</name>
</gene>
<accession>A0ABR2YCW3</accession>
<proteinExistence type="predicted"/>
<keyword evidence="1" id="KW-1133">Transmembrane helix</keyword>
<keyword evidence="1" id="KW-0472">Membrane</keyword>
<evidence type="ECO:0000256" key="1">
    <source>
        <dbReference type="SAM" id="Phobius"/>
    </source>
</evidence>
<dbReference type="EMBL" id="JALJOT010000015">
    <property type="protein sequence ID" value="KAK9902693.1"/>
    <property type="molecule type" value="Genomic_DNA"/>
</dbReference>
<comment type="caution">
    <text evidence="2">The sequence shown here is derived from an EMBL/GenBank/DDBJ whole genome shotgun (WGS) entry which is preliminary data.</text>
</comment>
<keyword evidence="3" id="KW-1185">Reference proteome</keyword>
<feature type="transmembrane region" description="Helical" evidence="1">
    <location>
        <begin position="179"/>
        <end position="201"/>
    </location>
</feature>
<evidence type="ECO:0000313" key="2">
    <source>
        <dbReference type="EMBL" id="KAK9902693.1"/>
    </source>
</evidence>
<evidence type="ECO:0000313" key="3">
    <source>
        <dbReference type="Proteomes" id="UP001491310"/>
    </source>
</evidence>